<dbReference type="InterPro" id="IPR029000">
    <property type="entry name" value="Cyclophilin-like_dom_sf"/>
</dbReference>
<dbReference type="InterPro" id="IPR010016">
    <property type="entry name" value="PxpB"/>
</dbReference>
<evidence type="ECO:0000313" key="5">
    <source>
        <dbReference type="EMBL" id="MBS2970010.1"/>
    </source>
</evidence>
<evidence type="ECO:0000259" key="4">
    <source>
        <dbReference type="SMART" id="SM00796"/>
    </source>
</evidence>
<dbReference type="SUPFAM" id="SSF50891">
    <property type="entry name" value="Cyclophilin-like"/>
    <property type="match status" value="1"/>
</dbReference>
<dbReference type="Gene3D" id="2.40.100.10">
    <property type="entry name" value="Cyclophilin-like"/>
    <property type="match status" value="1"/>
</dbReference>
<dbReference type="InterPro" id="IPR003833">
    <property type="entry name" value="CT_C_D"/>
</dbReference>
<evidence type="ECO:0000313" key="6">
    <source>
        <dbReference type="Proteomes" id="UP000682403"/>
    </source>
</evidence>
<gene>
    <name evidence="5" type="primary">pxpB</name>
    <name evidence="5" type="ORF">J9317_14660</name>
</gene>
<dbReference type="Proteomes" id="UP000682403">
    <property type="component" value="Unassembled WGS sequence"/>
</dbReference>
<evidence type="ECO:0000256" key="1">
    <source>
        <dbReference type="ARBA" id="ARBA00022741"/>
    </source>
</evidence>
<feature type="domain" description="Carboxyltransferase" evidence="4">
    <location>
        <begin position="4"/>
        <end position="213"/>
    </location>
</feature>
<keyword evidence="2 5" id="KW-0378">Hydrolase</keyword>
<dbReference type="SUPFAM" id="SSF160467">
    <property type="entry name" value="PH0987 N-terminal domain-like"/>
    <property type="match status" value="1"/>
</dbReference>
<dbReference type="EC" id="3.5.2.9" evidence="5"/>
<organism evidence="5 6">
    <name type="scientific">Metabacillus flavus</name>
    <dbReference type="NCBI Taxonomy" id="2823519"/>
    <lineage>
        <taxon>Bacteria</taxon>
        <taxon>Bacillati</taxon>
        <taxon>Bacillota</taxon>
        <taxon>Bacilli</taxon>
        <taxon>Bacillales</taxon>
        <taxon>Bacillaceae</taxon>
        <taxon>Metabacillus</taxon>
    </lineage>
</organism>
<sequence>MKRAAYYPISEQAMLVEFGQEISEELRNKIRLFTDLLDQQNFPWLVEYIPAFTNVTIIFDLLYFKENPGQSHERIQEEIENILSSTEQETLKSPDSEPVKIPVCYDEEFGMDLDEVANYNGLSKEEVITLHTEGIYPVYMIGFSPGFPYLGGMTGKIAAPRKEKPRPKIPAGSVGIAGTQTGVYPLETPGGWQIIGRTPLSLFDPAKEPPALLKAGDSVQFYRISKEEYNRLKES</sequence>
<protein>
    <submittedName>
        <fullName evidence="5">5-oxoprolinase subunit PxpB</fullName>
        <ecNumber evidence="5">3.5.2.9</ecNumber>
    </submittedName>
</protein>
<reference evidence="5 6" key="1">
    <citation type="submission" date="2021-04" db="EMBL/GenBank/DDBJ databases">
        <title>Metabacillus sp. strain KIGAM252 whole genome sequence.</title>
        <authorList>
            <person name="Seo M.-J."/>
            <person name="Cho E.-S."/>
            <person name="Hwang C.Y."/>
            <person name="Yoon D.J."/>
        </authorList>
    </citation>
    <scope>NUCLEOTIDE SEQUENCE [LARGE SCALE GENOMIC DNA]</scope>
    <source>
        <strain evidence="5 6">KIGAM252</strain>
    </source>
</reference>
<dbReference type="NCBIfam" id="TIGR00370">
    <property type="entry name" value="5-oxoprolinase subunit PxpB"/>
    <property type="match status" value="1"/>
</dbReference>
<dbReference type="Pfam" id="PF02682">
    <property type="entry name" value="CT_C_D"/>
    <property type="match status" value="1"/>
</dbReference>
<comment type="caution">
    <text evidence="5">The sequence shown here is derived from an EMBL/GenBank/DDBJ whole genome shotgun (WGS) entry which is preliminary data.</text>
</comment>
<dbReference type="SMART" id="SM00796">
    <property type="entry name" value="AHS1"/>
    <property type="match status" value="1"/>
</dbReference>
<accession>A0ABS5LGX9</accession>
<name>A0ABS5LGX9_9BACI</name>
<keyword evidence="3" id="KW-0067">ATP-binding</keyword>
<dbReference type="PANTHER" id="PTHR34698:SF2">
    <property type="entry name" value="5-OXOPROLINASE SUBUNIT B"/>
    <property type="match status" value="1"/>
</dbReference>
<evidence type="ECO:0000256" key="3">
    <source>
        <dbReference type="ARBA" id="ARBA00022840"/>
    </source>
</evidence>
<dbReference type="RefSeq" id="WP_211559811.1">
    <property type="nucleotide sequence ID" value="NZ_JAGVRK010000001.1"/>
</dbReference>
<keyword evidence="1" id="KW-0547">Nucleotide-binding</keyword>
<proteinExistence type="predicted"/>
<keyword evidence="6" id="KW-1185">Reference proteome</keyword>
<dbReference type="PANTHER" id="PTHR34698">
    <property type="entry name" value="5-OXOPROLINASE SUBUNIT B"/>
    <property type="match status" value="1"/>
</dbReference>
<dbReference type="EMBL" id="JAGVRK010000001">
    <property type="protein sequence ID" value="MBS2970010.1"/>
    <property type="molecule type" value="Genomic_DNA"/>
</dbReference>
<evidence type="ECO:0000256" key="2">
    <source>
        <dbReference type="ARBA" id="ARBA00022801"/>
    </source>
</evidence>
<dbReference type="GO" id="GO:0017168">
    <property type="term" value="F:5-oxoprolinase (ATP-hydrolyzing) activity"/>
    <property type="evidence" value="ECO:0007669"/>
    <property type="project" value="UniProtKB-EC"/>
</dbReference>
<dbReference type="Gene3D" id="3.30.1360.40">
    <property type="match status" value="1"/>
</dbReference>